<dbReference type="GO" id="GO:0019369">
    <property type="term" value="P:arachidonate metabolic process"/>
    <property type="evidence" value="ECO:0007669"/>
    <property type="project" value="TreeGrafter"/>
</dbReference>
<evidence type="ECO:0000256" key="12">
    <source>
        <dbReference type="ARBA" id="ARBA00023136"/>
    </source>
</evidence>
<evidence type="ECO:0000259" key="16">
    <source>
        <dbReference type="Pfam" id="PF01764"/>
    </source>
</evidence>
<dbReference type="InterPro" id="IPR052214">
    <property type="entry name" value="DAG_Lipase-Related"/>
</dbReference>
<dbReference type="HOGENOM" id="CLU_008300_2_1_1"/>
<feature type="transmembrane region" description="Helical" evidence="15">
    <location>
        <begin position="18"/>
        <end position="42"/>
    </location>
</feature>
<organism evidence="17">
    <name type="scientific">Capitella teleta</name>
    <name type="common">Polychaete worm</name>
    <dbReference type="NCBI Taxonomy" id="283909"/>
    <lineage>
        <taxon>Eukaryota</taxon>
        <taxon>Metazoa</taxon>
        <taxon>Spiralia</taxon>
        <taxon>Lophotrochozoa</taxon>
        <taxon>Annelida</taxon>
        <taxon>Polychaeta</taxon>
        <taxon>Sedentaria</taxon>
        <taxon>Scolecida</taxon>
        <taxon>Capitellidae</taxon>
        <taxon>Capitella</taxon>
    </lineage>
</organism>
<feature type="transmembrane region" description="Helical" evidence="15">
    <location>
        <begin position="98"/>
        <end position="119"/>
    </location>
</feature>
<comment type="subcellular location">
    <subcellularLocation>
        <location evidence="2">Cell membrane</location>
        <topology evidence="2">Multi-pass membrane protein</topology>
    </subcellularLocation>
</comment>
<dbReference type="EnsemblMetazoa" id="CapteT162985">
    <property type="protein sequence ID" value="CapteP162985"/>
    <property type="gene ID" value="CapteG162985"/>
</dbReference>
<comment type="catalytic activity">
    <reaction evidence="13">
        <text>a 1,2-diacyl-sn-glycerol + H2O = a 2-acylglycerol + a fatty acid + H(+)</text>
        <dbReference type="Rhea" id="RHEA:33275"/>
        <dbReference type="ChEBI" id="CHEBI:15377"/>
        <dbReference type="ChEBI" id="CHEBI:15378"/>
        <dbReference type="ChEBI" id="CHEBI:17389"/>
        <dbReference type="ChEBI" id="CHEBI:17815"/>
        <dbReference type="ChEBI" id="CHEBI:28868"/>
        <dbReference type="EC" id="3.1.1.116"/>
    </reaction>
    <physiologicalReaction direction="left-to-right" evidence="13">
        <dbReference type="Rhea" id="RHEA:33276"/>
    </physiologicalReaction>
</comment>
<keyword evidence="6" id="KW-0479">Metal-binding</keyword>
<proteinExistence type="predicted"/>
<dbReference type="GO" id="GO:0004806">
    <property type="term" value="F:triacylglycerol lipase activity"/>
    <property type="evidence" value="ECO:0007669"/>
    <property type="project" value="TreeGrafter"/>
</dbReference>
<dbReference type="GO" id="GO:0005737">
    <property type="term" value="C:cytoplasm"/>
    <property type="evidence" value="ECO:0007669"/>
    <property type="project" value="TreeGrafter"/>
</dbReference>
<evidence type="ECO:0000256" key="5">
    <source>
        <dbReference type="ARBA" id="ARBA00022692"/>
    </source>
</evidence>
<dbReference type="EC" id="3.1.1.116" evidence="14"/>
<dbReference type="OMA" id="KVWECRL"/>
<keyword evidence="11" id="KW-0443">Lipid metabolism</keyword>
<dbReference type="PANTHER" id="PTHR45792:SF2">
    <property type="entry name" value="DIACYLGLYCEROL LIPASE-BETA"/>
    <property type="match status" value="1"/>
</dbReference>
<evidence type="ECO:0000313" key="19">
    <source>
        <dbReference type="Proteomes" id="UP000014760"/>
    </source>
</evidence>
<keyword evidence="5 15" id="KW-0812">Transmembrane</keyword>
<dbReference type="FunCoup" id="R7UIW4">
    <property type="interactions" value="402"/>
</dbReference>
<evidence type="ECO:0000256" key="4">
    <source>
        <dbReference type="ARBA" id="ARBA00022553"/>
    </source>
</evidence>
<dbReference type="Pfam" id="PF01764">
    <property type="entry name" value="Lipase_3"/>
    <property type="match status" value="1"/>
</dbReference>
<comment type="cofactor">
    <cofactor evidence="1">
        <name>Ca(2+)</name>
        <dbReference type="ChEBI" id="CHEBI:29108"/>
    </cofactor>
</comment>
<sequence>MPGLRACGRRWDIGSDDLVFPALGELLTRTAWLIALAVVLALHKDNFECNLGYLLQMYYIAMLVILSLHMLLDVIIIAISTRGSITNATPRKRLPIFLYLKIVIFVPEIVFTILGTIWAFDRNSECDGWVVMTVKGVTVLGWIILFGLFIGVIIIFDSSGGRTSNDPEDMEASSHSKRLWEMRCKVLCCCVGSDDNSRDAFNDIANLITQFFRGLDVVATDIAAGLMLIQMEQKRTPRHVAVEPPEASLPPIPGPGGDAALNDPPYPSPMDWMNVPLATHYMKFAMASYGWPLFMYGNLLCGACKLSNTCRCCSCIKQSEHVVEDNCCHCNTAAILKTTGIRQEDIIYASFFNRVFEIPFYVALDHEHQAVVIAIRGTLSLRDTLTDMTADSDHMDVEGVDDAQAHKGILQAARFILNTLNNLQLLHTAFRNHTGYRLVVTGHSLGAGAAAILSILLRPSYPNLACFSFAPPGWLLSLPLARYSEDFVCSVVLGDDIIPRLGMITMEKLKVQILKCVRDSQVPKYRILAGGVWYTFCGFPEVDDDPRPPATATDDSNLVSDFRRSYTEESNGMEQALEDAICTSARNQMTLTQLFMPGHVLYIDECIPAGSCWDTPLYQVAWARTEQLDNIIVSPKMLTDHMPDVIHKALVQLEEKGQGPRHRVVKVD</sequence>
<dbReference type="GO" id="GO:0046872">
    <property type="term" value="F:metal ion binding"/>
    <property type="evidence" value="ECO:0007669"/>
    <property type="project" value="UniProtKB-KW"/>
</dbReference>
<dbReference type="PANTHER" id="PTHR45792">
    <property type="entry name" value="DIACYLGLYCEROL LIPASE HOMOLOG-RELATED"/>
    <property type="match status" value="1"/>
</dbReference>
<keyword evidence="4" id="KW-0597">Phosphoprotein</keyword>
<reference evidence="19" key="1">
    <citation type="submission" date="2012-12" db="EMBL/GenBank/DDBJ databases">
        <authorList>
            <person name="Hellsten U."/>
            <person name="Grimwood J."/>
            <person name="Chapman J.A."/>
            <person name="Shapiro H."/>
            <person name="Aerts A."/>
            <person name="Otillar R.P."/>
            <person name="Terry A.Y."/>
            <person name="Boore J.L."/>
            <person name="Simakov O."/>
            <person name="Marletaz F."/>
            <person name="Cho S.-J."/>
            <person name="Edsinger-Gonzales E."/>
            <person name="Havlak P."/>
            <person name="Kuo D.-H."/>
            <person name="Larsson T."/>
            <person name="Lv J."/>
            <person name="Arendt D."/>
            <person name="Savage R."/>
            <person name="Osoegawa K."/>
            <person name="de Jong P."/>
            <person name="Lindberg D.R."/>
            <person name="Seaver E.C."/>
            <person name="Weisblat D.A."/>
            <person name="Putnam N.H."/>
            <person name="Grigoriev I.V."/>
            <person name="Rokhsar D.S."/>
        </authorList>
    </citation>
    <scope>NUCLEOTIDE SEQUENCE</scope>
    <source>
        <strain evidence="19">I ESC-2004</strain>
    </source>
</reference>
<keyword evidence="9" id="KW-0442">Lipid degradation</keyword>
<reference evidence="18" key="3">
    <citation type="submission" date="2015-06" db="UniProtKB">
        <authorList>
            <consortium name="EnsemblMetazoa"/>
        </authorList>
    </citation>
    <scope>IDENTIFICATION</scope>
</reference>
<evidence type="ECO:0000313" key="17">
    <source>
        <dbReference type="EMBL" id="ELU06110.1"/>
    </source>
</evidence>
<evidence type="ECO:0000256" key="3">
    <source>
        <dbReference type="ARBA" id="ARBA00022475"/>
    </source>
</evidence>
<evidence type="ECO:0000256" key="8">
    <source>
        <dbReference type="ARBA" id="ARBA00022837"/>
    </source>
</evidence>
<evidence type="ECO:0000313" key="18">
    <source>
        <dbReference type="EnsemblMetazoa" id="CapteP162985"/>
    </source>
</evidence>
<dbReference type="GO" id="GO:0046340">
    <property type="term" value="P:diacylglycerol catabolic process"/>
    <property type="evidence" value="ECO:0007669"/>
    <property type="project" value="TreeGrafter"/>
</dbReference>
<dbReference type="Proteomes" id="UP000014760">
    <property type="component" value="Unassembled WGS sequence"/>
</dbReference>
<dbReference type="SUPFAM" id="SSF53474">
    <property type="entry name" value="alpha/beta-Hydrolases"/>
    <property type="match status" value="1"/>
</dbReference>
<keyword evidence="3" id="KW-1003">Cell membrane</keyword>
<keyword evidence="19" id="KW-1185">Reference proteome</keyword>
<dbReference type="OrthoDB" id="438440at2759"/>
<dbReference type="GO" id="GO:0022008">
    <property type="term" value="P:neurogenesis"/>
    <property type="evidence" value="ECO:0007669"/>
    <property type="project" value="TreeGrafter"/>
</dbReference>
<evidence type="ECO:0000256" key="10">
    <source>
        <dbReference type="ARBA" id="ARBA00022989"/>
    </source>
</evidence>
<evidence type="ECO:0000256" key="15">
    <source>
        <dbReference type="SAM" id="Phobius"/>
    </source>
</evidence>
<dbReference type="EMBL" id="KB300949">
    <property type="protein sequence ID" value="ELU06110.1"/>
    <property type="molecule type" value="Genomic_DNA"/>
</dbReference>
<dbReference type="InterPro" id="IPR029058">
    <property type="entry name" value="AB_hydrolase_fold"/>
</dbReference>
<protein>
    <recommendedName>
        <fullName evidence="14">sn-1-specific diacylglycerol lipase</fullName>
        <ecNumber evidence="14">3.1.1.116</ecNumber>
    </recommendedName>
</protein>
<accession>R7UIW4</accession>
<keyword evidence="8" id="KW-0106">Calcium</keyword>
<keyword evidence="12 15" id="KW-0472">Membrane</keyword>
<dbReference type="CDD" id="cd00519">
    <property type="entry name" value="Lipase_3"/>
    <property type="match status" value="1"/>
</dbReference>
<feature type="domain" description="Fungal lipase-type" evidence="16">
    <location>
        <begin position="372"/>
        <end position="502"/>
    </location>
</feature>
<evidence type="ECO:0000256" key="14">
    <source>
        <dbReference type="ARBA" id="ARBA00026104"/>
    </source>
</evidence>
<feature type="transmembrane region" description="Helical" evidence="15">
    <location>
        <begin position="139"/>
        <end position="156"/>
    </location>
</feature>
<gene>
    <name evidence="17" type="ORF">CAPTEDRAFT_162985</name>
</gene>
<dbReference type="GO" id="GO:0005886">
    <property type="term" value="C:plasma membrane"/>
    <property type="evidence" value="ECO:0007669"/>
    <property type="project" value="UniProtKB-SubCell"/>
</dbReference>
<dbReference type="InterPro" id="IPR002921">
    <property type="entry name" value="Fungal_lipase-type"/>
</dbReference>
<evidence type="ECO:0000256" key="2">
    <source>
        <dbReference type="ARBA" id="ARBA00004651"/>
    </source>
</evidence>
<dbReference type="AlphaFoldDB" id="R7UIW4"/>
<name>R7UIW4_CAPTE</name>
<feature type="transmembrane region" description="Helical" evidence="15">
    <location>
        <begin position="438"/>
        <end position="457"/>
    </location>
</feature>
<reference evidence="17 19" key="2">
    <citation type="journal article" date="2013" name="Nature">
        <title>Insights into bilaterian evolution from three spiralian genomes.</title>
        <authorList>
            <person name="Simakov O."/>
            <person name="Marletaz F."/>
            <person name="Cho S.J."/>
            <person name="Edsinger-Gonzales E."/>
            <person name="Havlak P."/>
            <person name="Hellsten U."/>
            <person name="Kuo D.H."/>
            <person name="Larsson T."/>
            <person name="Lv J."/>
            <person name="Arendt D."/>
            <person name="Savage R."/>
            <person name="Osoegawa K."/>
            <person name="de Jong P."/>
            <person name="Grimwood J."/>
            <person name="Chapman J.A."/>
            <person name="Shapiro H."/>
            <person name="Aerts A."/>
            <person name="Otillar R.P."/>
            <person name="Terry A.Y."/>
            <person name="Boore J.L."/>
            <person name="Grigoriev I.V."/>
            <person name="Lindberg D.R."/>
            <person name="Seaver E.C."/>
            <person name="Weisblat D.A."/>
            <person name="Putnam N.H."/>
            <person name="Rokhsar D.S."/>
        </authorList>
    </citation>
    <scope>NUCLEOTIDE SEQUENCE</scope>
    <source>
        <strain evidence="17 19">I ESC-2004</strain>
    </source>
</reference>
<keyword evidence="7" id="KW-0378">Hydrolase</keyword>
<evidence type="ECO:0000256" key="7">
    <source>
        <dbReference type="ARBA" id="ARBA00022801"/>
    </source>
</evidence>
<evidence type="ECO:0000256" key="9">
    <source>
        <dbReference type="ARBA" id="ARBA00022963"/>
    </source>
</evidence>
<feature type="transmembrane region" description="Helical" evidence="15">
    <location>
        <begin position="57"/>
        <end position="78"/>
    </location>
</feature>
<evidence type="ECO:0000256" key="6">
    <source>
        <dbReference type="ARBA" id="ARBA00022723"/>
    </source>
</evidence>
<evidence type="ECO:0000256" key="1">
    <source>
        <dbReference type="ARBA" id="ARBA00001913"/>
    </source>
</evidence>
<evidence type="ECO:0000256" key="13">
    <source>
        <dbReference type="ARBA" id="ARBA00024531"/>
    </source>
</evidence>
<dbReference type="EMBL" id="AMQN01001248">
    <property type="status" value="NOT_ANNOTATED_CDS"/>
    <property type="molecule type" value="Genomic_DNA"/>
</dbReference>
<evidence type="ECO:0000256" key="11">
    <source>
        <dbReference type="ARBA" id="ARBA00023098"/>
    </source>
</evidence>
<keyword evidence="10 15" id="KW-1133">Transmembrane helix</keyword>
<dbReference type="Gene3D" id="3.40.50.1820">
    <property type="entry name" value="alpha/beta hydrolase"/>
    <property type="match status" value="1"/>
</dbReference>